<gene>
    <name evidence="1" type="ORF">CC78DRAFT_586064</name>
</gene>
<evidence type="ECO:0000313" key="1">
    <source>
        <dbReference type="EMBL" id="KAF2259331.1"/>
    </source>
</evidence>
<sequence length="199" mass="21741">MADIQCRPCSVVTQPLQQGSLLRCLATGAKLCMLRAAKLLQGMSEWSLATETPTRNDGDEACSLTNSSILPDKNREEAICYDWKAARRGISGRPSESGPPPLDSPGCFERPVFQLAQLICDTVNNEEGARILLIHAIAMPLPNGTIQCSSPQYLLVQTSGRLRLGTTTLDESVPTTPHHHGLWLAISRRRDDTRGCFTP</sequence>
<name>A0A9P4N5E3_9PLEO</name>
<organism evidence="1 2">
    <name type="scientific">Lojkania enalia</name>
    <dbReference type="NCBI Taxonomy" id="147567"/>
    <lineage>
        <taxon>Eukaryota</taxon>
        <taxon>Fungi</taxon>
        <taxon>Dikarya</taxon>
        <taxon>Ascomycota</taxon>
        <taxon>Pezizomycotina</taxon>
        <taxon>Dothideomycetes</taxon>
        <taxon>Pleosporomycetidae</taxon>
        <taxon>Pleosporales</taxon>
        <taxon>Pleosporales incertae sedis</taxon>
        <taxon>Lojkania</taxon>
    </lineage>
</organism>
<comment type="caution">
    <text evidence="1">The sequence shown here is derived from an EMBL/GenBank/DDBJ whole genome shotgun (WGS) entry which is preliminary data.</text>
</comment>
<keyword evidence="2" id="KW-1185">Reference proteome</keyword>
<reference evidence="2" key="1">
    <citation type="journal article" date="2020" name="Stud. Mycol.">
        <title>101 Dothideomycetes genomes: A test case for predicting lifestyles and emergence of pathogens.</title>
        <authorList>
            <person name="Haridas S."/>
            <person name="Albert R."/>
            <person name="Binder M."/>
            <person name="Bloem J."/>
            <person name="LaButti K."/>
            <person name="Salamov A."/>
            <person name="Andreopoulos B."/>
            <person name="Baker S."/>
            <person name="Barry K."/>
            <person name="Bills G."/>
            <person name="Bluhm B."/>
            <person name="Cannon C."/>
            <person name="Castanera R."/>
            <person name="Culley D."/>
            <person name="Daum C."/>
            <person name="Ezra D."/>
            <person name="Gonzalez J."/>
            <person name="Henrissat B."/>
            <person name="Kuo A."/>
            <person name="Liang C."/>
            <person name="Lipzen A."/>
            <person name="Lutzoni F."/>
            <person name="Magnuson J."/>
            <person name="Mondo S."/>
            <person name="Nolan M."/>
            <person name="Ohm R."/>
            <person name="Pangilinan J."/>
            <person name="Park H.-J."/>
            <person name="Ramirez L."/>
            <person name="Alfaro M."/>
            <person name="Sun H."/>
            <person name="Tritt A."/>
            <person name="Yoshinaga Y."/>
            <person name="Zwiers L.-H."/>
            <person name="Turgeon B."/>
            <person name="Goodwin S."/>
            <person name="Spatafora J."/>
            <person name="Crous P."/>
            <person name="Grigoriev I."/>
        </authorList>
    </citation>
    <scope>NUCLEOTIDE SEQUENCE [LARGE SCALE GENOMIC DNA]</scope>
    <source>
        <strain evidence="2">CBS 304.66</strain>
    </source>
</reference>
<evidence type="ECO:0000313" key="2">
    <source>
        <dbReference type="Proteomes" id="UP000800093"/>
    </source>
</evidence>
<accession>A0A9P4N5E3</accession>
<protein>
    <submittedName>
        <fullName evidence="1">Uncharacterized protein</fullName>
    </submittedName>
</protein>
<dbReference type="AlphaFoldDB" id="A0A9P4N5E3"/>
<dbReference type="Proteomes" id="UP000800093">
    <property type="component" value="Unassembled WGS sequence"/>
</dbReference>
<dbReference type="EMBL" id="ML986712">
    <property type="protein sequence ID" value="KAF2259331.1"/>
    <property type="molecule type" value="Genomic_DNA"/>
</dbReference>
<proteinExistence type="predicted"/>